<dbReference type="EMBL" id="JADEYS010000006">
    <property type="protein sequence ID" value="MBE9397062.1"/>
    <property type="molecule type" value="Genomic_DNA"/>
</dbReference>
<name>A0A8J7FM69_9GAMM</name>
<proteinExistence type="predicted"/>
<keyword evidence="1" id="KW-0812">Transmembrane</keyword>
<feature type="transmembrane region" description="Helical" evidence="1">
    <location>
        <begin position="6"/>
        <end position="31"/>
    </location>
</feature>
<evidence type="ECO:0000313" key="3">
    <source>
        <dbReference type="Proteomes" id="UP000640333"/>
    </source>
</evidence>
<accession>A0A8J7FM69</accession>
<dbReference type="RefSeq" id="WP_193952619.1">
    <property type="nucleotide sequence ID" value="NZ_JADEYS010000006.1"/>
</dbReference>
<dbReference type="Proteomes" id="UP000640333">
    <property type="component" value="Unassembled WGS sequence"/>
</dbReference>
<sequence>MDNTISIWIPIIAALSSSIITGLITIAISSLNKKAELEKIKTQSMINAGVEFWKTHVEIAKIKGATTIPPMSSYVLHMHKVSEIMFDPTTTKYNLNSRLSEATDLMIEMDKFWEEQTAARSKT</sequence>
<evidence type="ECO:0000256" key="1">
    <source>
        <dbReference type="SAM" id="Phobius"/>
    </source>
</evidence>
<comment type="caution">
    <text evidence="2">The sequence shown here is derived from an EMBL/GenBank/DDBJ whole genome shotgun (WGS) entry which is preliminary data.</text>
</comment>
<evidence type="ECO:0000313" key="2">
    <source>
        <dbReference type="EMBL" id="MBE9397062.1"/>
    </source>
</evidence>
<keyword evidence="1" id="KW-1133">Transmembrane helix</keyword>
<dbReference type="AlphaFoldDB" id="A0A8J7FM69"/>
<gene>
    <name evidence="2" type="ORF">IOQ59_07275</name>
</gene>
<reference evidence="2" key="1">
    <citation type="submission" date="2020-10" db="EMBL/GenBank/DDBJ databases">
        <title>Bacterium isolated from coastal waters sediment.</title>
        <authorList>
            <person name="Chen R.-J."/>
            <person name="Lu D.-C."/>
            <person name="Zhu K.-L."/>
            <person name="Du Z.-J."/>
        </authorList>
    </citation>
    <scope>NUCLEOTIDE SEQUENCE</scope>
    <source>
        <strain evidence="2">N1Y112</strain>
    </source>
</reference>
<organism evidence="2 3">
    <name type="scientific">Pontibacterium sinense</name>
    <dbReference type="NCBI Taxonomy" id="2781979"/>
    <lineage>
        <taxon>Bacteria</taxon>
        <taxon>Pseudomonadati</taxon>
        <taxon>Pseudomonadota</taxon>
        <taxon>Gammaproteobacteria</taxon>
        <taxon>Oceanospirillales</taxon>
        <taxon>Oceanospirillaceae</taxon>
        <taxon>Pontibacterium</taxon>
    </lineage>
</organism>
<keyword evidence="1" id="KW-0472">Membrane</keyword>
<protein>
    <submittedName>
        <fullName evidence="2">Uncharacterized protein</fullName>
    </submittedName>
</protein>
<keyword evidence="3" id="KW-1185">Reference proteome</keyword>